<dbReference type="OrthoDB" id="3431913at2759"/>
<dbReference type="Proteomes" id="UP000777438">
    <property type="component" value="Unassembled WGS sequence"/>
</dbReference>
<dbReference type="AlphaFoldDB" id="A0A9P8VYG0"/>
<evidence type="ECO:0000256" key="1">
    <source>
        <dbReference type="SAM" id="MobiDB-lite"/>
    </source>
</evidence>
<comment type="caution">
    <text evidence="2">The sequence shown here is derived from an EMBL/GenBank/DDBJ whole genome shotgun (WGS) entry which is preliminary data.</text>
</comment>
<reference evidence="2 3" key="1">
    <citation type="journal article" date="2021" name="Nat. Commun.">
        <title>Genetic determinants of endophytism in the Arabidopsis root mycobiome.</title>
        <authorList>
            <person name="Mesny F."/>
            <person name="Miyauchi S."/>
            <person name="Thiergart T."/>
            <person name="Pickel B."/>
            <person name="Atanasova L."/>
            <person name="Karlsson M."/>
            <person name="Huettel B."/>
            <person name="Barry K.W."/>
            <person name="Haridas S."/>
            <person name="Chen C."/>
            <person name="Bauer D."/>
            <person name="Andreopoulos W."/>
            <person name="Pangilinan J."/>
            <person name="LaButti K."/>
            <person name="Riley R."/>
            <person name="Lipzen A."/>
            <person name="Clum A."/>
            <person name="Drula E."/>
            <person name="Henrissat B."/>
            <person name="Kohler A."/>
            <person name="Grigoriev I.V."/>
            <person name="Martin F.M."/>
            <person name="Hacquard S."/>
        </authorList>
    </citation>
    <scope>NUCLEOTIDE SEQUENCE [LARGE SCALE GENOMIC DNA]</scope>
    <source>
        <strain evidence="2 3">MPI-CAGE-CH-0241</strain>
    </source>
</reference>
<feature type="compositionally biased region" description="Low complexity" evidence="1">
    <location>
        <begin position="269"/>
        <end position="279"/>
    </location>
</feature>
<feature type="region of interest" description="Disordered" evidence="1">
    <location>
        <begin position="253"/>
        <end position="279"/>
    </location>
</feature>
<dbReference type="EMBL" id="JAGPYM010000018">
    <property type="protein sequence ID" value="KAH6885208.1"/>
    <property type="molecule type" value="Genomic_DNA"/>
</dbReference>
<organism evidence="2 3">
    <name type="scientific">Thelonectria olida</name>
    <dbReference type="NCBI Taxonomy" id="1576542"/>
    <lineage>
        <taxon>Eukaryota</taxon>
        <taxon>Fungi</taxon>
        <taxon>Dikarya</taxon>
        <taxon>Ascomycota</taxon>
        <taxon>Pezizomycotina</taxon>
        <taxon>Sordariomycetes</taxon>
        <taxon>Hypocreomycetidae</taxon>
        <taxon>Hypocreales</taxon>
        <taxon>Nectriaceae</taxon>
        <taxon>Thelonectria</taxon>
    </lineage>
</organism>
<protein>
    <recommendedName>
        <fullName evidence="4">DUF862-domain-containing protein</fullName>
    </recommendedName>
</protein>
<sequence length="279" mass="31306">MSDSEKDEERKRDKVAKFLQKNITKGELALKHAVGLGPVPNAIPLAEPMVNGPPRSVEVGWHPVGGFAGKWFAEQTGLGKLITDKINKYPDPTQHWAVLVGEYAHQLWMDEGFHVIYTNQKITREEWRTFKVGETRFNDEATRQAGESVIQSIRDKQPAYNLITNNCQTYVLKLLDAIKVGMHKEFGTTLAVYKKLTGSGKVADLFDQPDAKIGTLEVIDANQQEPTFPGPPGRQDTVSLAQDVMNQETNQLDTEQEAKKHKMDKKSIFSRFSRSKSPA</sequence>
<gene>
    <name evidence="2" type="ORF">B0T10DRAFT_492185</name>
</gene>
<evidence type="ECO:0000313" key="3">
    <source>
        <dbReference type="Proteomes" id="UP000777438"/>
    </source>
</evidence>
<evidence type="ECO:0008006" key="4">
    <source>
        <dbReference type="Google" id="ProtNLM"/>
    </source>
</evidence>
<keyword evidence="3" id="KW-1185">Reference proteome</keyword>
<evidence type="ECO:0000313" key="2">
    <source>
        <dbReference type="EMBL" id="KAH6885208.1"/>
    </source>
</evidence>
<accession>A0A9P8VYG0</accession>
<name>A0A9P8VYG0_9HYPO</name>
<proteinExistence type="predicted"/>